<keyword evidence="2 5" id="KW-0413">Isomerase</keyword>
<dbReference type="PANTHER" id="PTHR21600">
    <property type="entry name" value="MITOCHONDRIAL RNA PSEUDOURIDINE SYNTHASE"/>
    <property type="match status" value="1"/>
</dbReference>
<dbReference type="CDD" id="cd02869">
    <property type="entry name" value="PseudoU_synth_RluA_like"/>
    <property type="match status" value="1"/>
</dbReference>
<evidence type="ECO:0000259" key="4">
    <source>
        <dbReference type="Pfam" id="PF00849"/>
    </source>
</evidence>
<feature type="compositionally biased region" description="Basic and acidic residues" evidence="3">
    <location>
        <begin position="11"/>
        <end position="21"/>
    </location>
</feature>
<dbReference type="EMBL" id="SNRY01000300">
    <property type="protein sequence ID" value="KAA6342888.1"/>
    <property type="molecule type" value="Genomic_DNA"/>
</dbReference>
<dbReference type="PROSITE" id="PS01129">
    <property type="entry name" value="PSI_RLU"/>
    <property type="match status" value="1"/>
</dbReference>
<comment type="caution">
    <text evidence="5">The sequence shown here is derived from an EMBL/GenBank/DDBJ whole genome shotgun (WGS) entry which is preliminary data.</text>
</comment>
<evidence type="ECO:0000256" key="1">
    <source>
        <dbReference type="ARBA" id="ARBA00010876"/>
    </source>
</evidence>
<proteinExistence type="inferred from homology"/>
<protein>
    <submittedName>
        <fullName evidence="5">Ribosomal large subunit pseudouridine synthase D</fullName>
        <ecNumber evidence="5">5.4.99.23</ecNumber>
    </submittedName>
</protein>
<dbReference type="GO" id="GO:0000455">
    <property type="term" value="P:enzyme-directed rRNA pseudouridine synthesis"/>
    <property type="evidence" value="ECO:0007669"/>
    <property type="project" value="TreeGrafter"/>
</dbReference>
<dbReference type="PROSITE" id="PS50889">
    <property type="entry name" value="S4"/>
    <property type="match status" value="1"/>
</dbReference>
<feature type="domain" description="Pseudouridine synthase RsuA/RluA-like" evidence="4">
    <location>
        <begin position="110"/>
        <end position="261"/>
    </location>
</feature>
<sequence>MEGVVCRMNKNKPEKQGKEQKTAPAKTQFTIHSVTEDCELMDFIMTKARDGIGRAAAKALLSKRQVLVNNVITTQYNFALKSGMKIRINKNKGLQELHSNLLRIVYEDAYLIVINKREGLLSIGTNTQKERTAYSILNEYVKRANKQRCIYIVHRLDKDTSGLMIFAKDEKTKVTLQDNWSKIVTDRRYIAVLSGETEKDAGTITSWLKDNKVFITYSSMSDNGGDKAITHYKTIKRANGYSLVEFDLETGKKNQIRVHAQDFKHPVLGDIKYGDGNDPLGRLALHAFKICFRHPATEELMEFKTPYPEEFKKLMLKK</sequence>
<dbReference type="Pfam" id="PF00849">
    <property type="entry name" value="PseudoU_synth_2"/>
    <property type="match status" value="1"/>
</dbReference>
<dbReference type="InterPro" id="IPR020103">
    <property type="entry name" value="PsdUridine_synth_cat_dom_sf"/>
</dbReference>
<dbReference type="Gene3D" id="3.30.2350.10">
    <property type="entry name" value="Pseudouridine synthase"/>
    <property type="match status" value="1"/>
</dbReference>
<evidence type="ECO:0000313" key="5">
    <source>
        <dbReference type="EMBL" id="KAA6342888.1"/>
    </source>
</evidence>
<gene>
    <name evidence="5" type="ORF">EZS27_009403</name>
</gene>
<name>A0A5J4SAG1_9ZZZZ</name>
<accession>A0A5J4SAG1</accession>
<dbReference type="GO" id="GO:0003723">
    <property type="term" value="F:RNA binding"/>
    <property type="evidence" value="ECO:0007669"/>
    <property type="project" value="InterPro"/>
</dbReference>
<feature type="region of interest" description="Disordered" evidence="3">
    <location>
        <begin position="1"/>
        <end position="25"/>
    </location>
</feature>
<dbReference type="PANTHER" id="PTHR21600:SF44">
    <property type="entry name" value="RIBOSOMAL LARGE SUBUNIT PSEUDOURIDINE SYNTHASE D"/>
    <property type="match status" value="1"/>
</dbReference>
<dbReference type="InterPro" id="IPR050188">
    <property type="entry name" value="RluA_PseudoU_synthase"/>
</dbReference>
<dbReference type="GO" id="GO:0160140">
    <property type="term" value="F:23S rRNA pseudouridine(1911/1915/1917) synthase activity"/>
    <property type="evidence" value="ECO:0007669"/>
    <property type="project" value="UniProtKB-EC"/>
</dbReference>
<comment type="similarity">
    <text evidence="1">Belongs to the pseudouridine synthase RluA family.</text>
</comment>
<dbReference type="InterPro" id="IPR006145">
    <property type="entry name" value="PsdUridine_synth_RsuA/RluA"/>
</dbReference>
<reference evidence="5" key="1">
    <citation type="submission" date="2019-03" db="EMBL/GenBank/DDBJ databases">
        <title>Single cell metagenomics reveals metabolic interactions within the superorganism composed of flagellate Streblomastix strix and complex community of Bacteroidetes bacteria on its surface.</title>
        <authorList>
            <person name="Treitli S.C."/>
            <person name="Kolisko M."/>
            <person name="Husnik F."/>
            <person name="Keeling P."/>
            <person name="Hampl V."/>
        </authorList>
    </citation>
    <scope>NUCLEOTIDE SEQUENCE</scope>
    <source>
        <strain evidence="5">STM</strain>
    </source>
</reference>
<dbReference type="SUPFAM" id="SSF55120">
    <property type="entry name" value="Pseudouridine synthase"/>
    <property type="match status" value="1"/>
</dbReference>
<dbReference type="AlphaFoldDB" id="A0A5J4SAG1"/>
<evidence type="ECO:0000256" key="2">
    <source>
        <dbReference type="ARBA" id="ARBA00023235"/>
    </source>
</evidence>
<evidence type="ECO:0000256" key="3">
    <source>
        <dbReference type="SAM" id="MobiDB-lite"/>
    </source>
</evidence>
<dbReference type="InterPro" id="IPR006224">
    <property type="entry name" value="PsdUridine_synth_RluA-like_CS"/>
</dbReference>
<organism evidence="5">
    <name type="scientific">termite gut metagenome</name>
    <dbReference type="NCBI Taxonomy" id="433724"/>
    <lineage>
        <taxon>unclassified sequences</taxon>
        <taxon>metagenomes</taxon>
        <taxon>organismal metagenomes</taxon>
    </lineage>
</organism>
<dbReference type="EC" id="5.4.99.23" evidence="5"/>